<protein>
    <submittedName>
        <fullName evidence="3">Amidohydrolase family protein</fullName>
    </submittedName>
</protein>
<dbReference type="InterPro" id="IPR006680">
    <property type="entry name" value="Amidohydro-rel"/>
</dbReference>
<dbReference type="EMBL" id="JACOPO010000001">
    <property type="protein sequence ID" value="MBC5721668.1"/>
    <property type="molecule type" value="Genomic_DNA"/>
</dbReference>
<dbReference type="Gene3D" id="2.30.40.10">
    <property type="entry name" value="Urease, subunit C, domain 1"/>
    <property type="match status" value="1"/>
</dbReference>
<comment type="caution">
    <text evidence="3">The sequence shown here is derived from an EMBL/GenBank/DDBJ whole genome shotgun (WGS) entry which is preliminary data.</text>
</comment>
<sequence>MLVRGKYVLTDGANGKSVFQEDAAVLICQDTIREIGPYEDLHRRYPQEDVAGDGTQILMPGLIDAHTHGAGLSYVQRGVTLDYLENALLKFATAFQLQPETTAMLNAVRHIQNGCTTLHHNESGAALDPHLKETCARKIEGYQTTGIRLGFSPGVRNKNVLAYDDREFLKTLPPDLRQEAEPMVYIDQERAVDEYMEAFEDLYSKYNSAKTRIFFGPNWVQGSTDEFLRRVKERADQLHKIPIHLHCLQTPVQKAFGLRKYGKSLVGHLDDLGLVDSNLVLGHAVYLSEEDIALLAEKDAFVTHHASCNLIMRDGIAPVYYMLKAGMNVAMGMDEKGINDDEDPFMEMRMIYFLHRHAGISLTECPALSPYEVLRLATVNGARPTGFAGEIGALRPGMKADMILVNTQEILNAPCMLPGFDMGEVVLRRGLGRYTDTVIVGGEKIMEHRKLLKIDLEALYQEVREQVSHGRTQAQLDREAFLERIRPYYQAWYNSWLENVELDPFYHFNSRN</sequence>
<accession>A0A8J6J8L8</accession>
<dbReference type="InterPro" id="IPR011059">
    <property type="entry name" value="Metal-dep_hydrolase_composite"/>
</dbReference>
<dbReference type="InterPro" id="IPR050287">
    <property type="entry name" value="MTA/SAH_deaminase"/>
</dbReference>
<dbReference type="InterPro" id="IPR032466">
    <property type="entry name" value="Metal_Hydrolase"/>
</dbReference>
<evidence type="ECO:0000259" key="2">
    <source>
        <dbReference type="Pfam" id="PF01979"/>
    </source>
</evidence>
<dbReference type="RefSeq" id="WP_147572098.1">
    <property type="nucleotide sequence ID" value="NZ_JACOPO010000001.1"/>
</dbReference>
<dbReference type="PANTHER" id="PTHR43794:SF11">
    <property type="entry name" value="AMIDOHYDROLASE-RELATED DOMAIN-CONTAINING PROTEIN"/>
    <property type="match status" value="1"/>
</dbReference>
<dbReference type="Gene3D" id="3.20.20.140">
    <property type="entry name" value="Metal-dependent hydrolases"/>
    <property type="match status" value="1"/>
</dbReference>
<feature type="domain" description="Amidohydrolase-related" evidence="2">
    <location>
        <begin position="57"/>
        <end position="409"/>
    </location>
</feature>
<dbReference type="SUPFAM" id="SSF51338">
    <property type="entry name" value="Composite domain of metallo-dependent hydrolases"/>
    <property type="match status" value="1"/>
</dbReference>
<keyword evidence="1" id="KW-0378">Hydrolase</keyword>
<dbReference type="AlphaFoldDB" id="A0A8J6J8L8"/>
<evidence type="ECO:0000313" key="3">
    <source>
        <dbReference type="EMBL" id="MBC5721668.1"/>
    </source>
</evidence>
<dbReference type="Proteomes" id="UP000628736">
    <property type="component" value="Unassembled WGS sequence"/>
</dbReference>
<name>A0A8J6J8L8_9FIRM</name>
<organism evidence="3 4">
    <name type="scientific">Flintibacter hominis</name>
    <dbReference type="NCBI Taxonomy" id="2763048"/>
    <lineage>
        <taxon>Bacteria</taxon>
        <taxon>Bacillati</taxon>
        <taxon>Bacillota</taxon>
        <taxon>Clostridia</taxon>
        <taxon>Eubacteriales</taxon>
        <taxon>Flintibacter</taxon>
    </lineage>
</organism>
<evidence type="ECO:0000256" key="1">
    <source>
        <dbReference type="ARBA" id="ARBA00022801"/>
    </source>
</evidence>
<evidence type="ECO:0000313" key="4">
    <source>
        <dbReference type="Proteomes" id="UP000628736"/>
    </source>
</evidence>
<proteinExistence type="predicted"/>
<dbReference type="GO" id="GO:0016810">
    <property type="term" value="F:hydrolase activity, acting on carbon-nitrogen (but not peptide) bonds"/>
    <property type="evidence" value="ECO:0007669"/>
    <property type="project" value="InterPro"/>
</dbReference>
<keyword evidence="4" id="KW-1185">Reference proteome</keyword>
<dbReference type="Pfam" id="PF01979">
    <property type="entry name" value="Amidohydro_1"/>
    <property type="match status" value="1"/>
</dbReference>
<gene>
    <name evidence="3" type="ORF">H8S11_02370</name>
</gene>
<dbReference type="PANTHER" id="PTHR43794">
    <property type="entry name" value="AMINOHYDROLASE SSNA-RELATED"/>
    <property type="match status" value="1"/>
</dbReference>
<dbReference type="SUPFAM" id="SSF51556">
    <property type="entry name" value="Metallo-dependent hydrolases"/>
    <property type="match status" value="1"/>
</dbReference>
<reference evidence="3" key="1">
    <citation type="submission" date="2020-08" db="EMBL/GenBank/DDBJ databases">
        <title>Genome public.</title>
        <authorList>
            <person name="Liu C."/>
            <person name="Sun Q."/>
        </authorList>
    </citation>
    <scope>NUCLEOTIDE SEQUENCE</scope>
    <source>
        <strain evidence="3">NSJ-23</strain>
    </source>
</reference>